<feature type="binding site" evidence="4">
    <location>
        <position position="226"/>
    </location>
    <ligand>
        <name>a divalent metal cation</name>
        <dbReference type="ChEBI" id="CHEBI:60240"/>
        <label>1</label>
    </ligand>
</feature>
<sequence>MKLKEIVGIIEAFAPLAGQAEYDNSGLLYGDLEGEIKGILITLDTNPEVVSEAIARGCNLIVEHHPTVFTPLRSIDLSLPAHRALCTAIANEIAVYSAHTSVDFAPGGLNDALAARLGLTEIAPIDPSDPASGRIGTVSETTIQAFARHVADVLGDRHVASVGDPCRPVRRVALINGGGGGDVGALFAARKAGADIFVTSELKYHIVRLAKDSDYGIICFGHYDSEIGFVDLMADVLIRNGVSVPILKSERCLNPYND</sequence>
<reference evidence="5" key="1">
    <citation type="submission" date="2020-10" db="EMBL/GenBank/DDBJ databases">
        <authorList>
            <person name="Gilroy R."/>
        </authorList>
    </citation>
    <scope>NUCLEOTIDE SEQUENCE</scope>
    <source>
        <strain evidence="5">23406</strain>
    </source>
</reference>
<feature type="binding site" evidence="4">
    <location>
        <position position="103"/>
    </location>
    <ligand>
        <name>a divalent metal cation</name>
        <dbReference type="ChEBI" id="CHEBI:60240"/>
        <label>1</label>
    </ligand>
</feature>
<dbReference type="FunFam" id="3.40.1390.30:FF:000001">
    <property type="entry name" value="GTP cyclohydrolase 1 type 2"/>
    <property type="match status" value="1"/>
</dbReference>
<proteinExistence type="inferred from homology"/>
<dbReference type="GO" id="GO:0005737">
    <property type="term" value="C:cytoplasm"/>
    <property type="evidence" value="ECO:0007669"/>
    <property type="project" value="TreeGrafter"/>
</dbReference>
<evidence type="ECO:0000256" key="4">
    <source>
        <dbReference type="PIRSR" id="PIRSR602678-1"/>
    </source>
</evidence>
<keyword evidence="3 4" id="KW-0479">Metal-binding</keyword>
<evidence type="ECO:0000256" key="2">
    <source>
        <dbReference type="ARBA" id="ARBA00022112"/>
    </source>
</evidence>
<dbReference type="PANTHER" id="PTHR13799:SF14">
    <property type="entry name" value="GTP CYCLOHYDROLASE 1 TYPE 2 HOMOLOG"/>
    <property type="match status" value="1"/>
</dbReference>
<feature type="binding site" evidence="4">
    <location>
        <position position="64"/>
    </location>
    <ligand>
        <name>a divalent metal cation</name>
        <dbReference type="ChEBI" id="CHEBI:60240"/>
        <label>2</label>
    </ligand>
</feature>
<dbReference type="InterPro" id="IPR002678">
    <property type="entry name" value="DUF34/NIF3"/>
</dbReference>
<organism evidence="5 6">
    <name type="scientific">Candidatus Stercoripulliclostridium merdipullorum</name>
    <dbReference type="NCBI Taxonomy" id="2840952"/>
    <lineage>
        <taxon>Bacteria</taxon>
        <taxon>Bacillati</taxon>
        <taxon>Bacillota</taxon>
        <taxon>Clostridia</taxon>
        <taxon>Eubacteriales</taxon>
        <taxon>Candidatus Stercoripulliclostridium</taxon>
    </lineage>
</organism>
<dbReference type="EMBL" id="DVOH01000052">
    <property type="protein sequence ID" value="HIV00727.1"/>
    <property type="molecule type" value="Genomic_DNA"/>
</dbReference>
<dbReference type="GO" id="GO:0046872">
    <property type="term" value="F:metal ion binding"/>
    <property type="evidence" value="ECO:0007669"/>
    <property type="project" value="UniProtKB-KW"/>
</dbReference>
<name>A0A9D1NDR2_9FIRM</name>
<evidence type="ECO:0000313" key="5">
    <source>
        <dbReference type="EMBL" id="HIV00727.1"/>
    </source>
</evidence>
<evidence type="ECO:0000313" key="6">
    <source>
        <dbReference type="Proteomes" id="UP000886891"/>
    </source>
</evidence>
<feature type="binding site" evidence="4">
    <location>
        <position position="222"/>
    </location>
    <ligand>
        <name>a divalent metal cation</name>
        <dbReference type="ChEBI" id="CHEBI:60240"/>
        <label>1</label>
    </ligand>
</feature>
<reference evidence="5" key="2">
    <citation type="journal article" date="2021" name="PeerJ">
        <title>Extensive microbial diversity within the chicken gut microbiome revealed by metagenomics and culture.</title>
        <authorList>
            <person name="Gilroy R."/>
            <person name="Ravi A."/>
            <person name="Getino M."/>
            <person name="Pursley I."/>
            <person name="Horton D.L."/>
            <person name="Alikhan N.F."/>
            <person name="Baker D."/>
            <person name="Gharbi K."/>
            <person name="Hall N."/>
            <person name="Watson M."/>
            <person name="Adriaenssens E.M."/>
            <person name="Foster-Nyarko E."/>
            <person name="Jarju S."/>
            <person name="Secka A."/>
            <person name="Antonio M."/>
            <person name="Oren A."/>
            <person name="Chaudhuri R.R."/>
            <person name="La Ragione R."/>
            <person name="Hildebrand F."/>
            <person name="Pallen M.J."/>
        </authorList>
    </citation>
    <scope>NUCLEOTIDE SEQUENCE</scope>
    <source>
        <strain evidence="5">23406</strain>
    </source>
</reference>
<dbReference type="InterPro" id="IPR036069">
    <property type="entry name" value="DUF34/NIF3_sf"/>
</dbReference>
<comment type="similarity">
    <text evidence="1">Belongs to the GTP cyclohydrolase I type 2/NIF3 family.</text>
</comment>
<dbReference type="NCBIfam" id="TIGR00486">
    <property type="entry name" value="YbgI_SA1388"/>
    <property type="match status" value="1"/>
</dbReference>
<comment type="caution">
    <text evidence="5">The sequence shown here is derived from an EMBL/GenBank/DDBJ whole genome shotgun (WGS) entry which is preliminary data.</text>
</comment>
<feature type="binding site" evidence="4">
    <location>
        <position position="65"/>
    </location>
    <ligand>
        <name>a divalent metal cation</name>
        <dbReference type="ChEBI" id="CHEBI:60240"/>
        <label>1</label>
    </ligand>
</feature>
<dbReference type="AlphaFoldDB" id="A0A9D1NDR2"/>
<evidence type="ECO:0000256" key="3">
    <source>
        <dbReference type="ARBA" id="ARBA00022723"/>
    </source>
</evidence>
<dbReference type="Proteomes" id="UP000886891">
    <property type="component" value="Unassembled WGS sequence"/>
</dbReference>
<dbReference type="Pfam" id="PF01784">
    <property type="entry name" value="DUF34_NIF3"/>
    <property type="match status" value="1"/>
</dbReference>
<dbReference type="SUPFAM" id="SSF102705">
    <property type="entry name" value="NIF3 (NGG1p interacting factor 3)-like"/>
    <property type="match status" value="1"/>
</dbReference>
<dbReference type="Gene3D" id="3.40.1390.30">
    <property type="entry name" value="NIF3 (NGG1p interacting factor 3)-like"/>
    <property type="match status" value="2"/>
</dbReference>
<accession>A0A9D1NDR2</accession>
<evidence type="ECO:0000256" key="1">
    <source>
        <dbReference type="ARBA" id="ARBA00006964"/>
    </source>
</evidence>
<protein>
    <recommendedName>
        <fullName evidence="2">GTP cyclohydrolase 1 type 2 homolog</fullName>
    </recommendedName>
</protein>
<dbReference type="PANTHER" id="PTHR13799">
    <property type="entry name" value="NGG1 INTERACTING FACTOR 3"/>
    <property type="match status" value="1"/>
</dbReference>
<gene>
    <name evidence="5" type="ORF">IAB14_06415</name>
</gene>